<proteinExistence type="predicted"/>
<dbReference type="EMBL" id="LGKO01000002">
    <property type="protein sequence ID" value="KPL84124.1"/>
    <property type="molecule type" value="Genomic_DNA"/>
</dbReference>
<dbReference type="RefSeq" id="WP_054520573.1">
    <property type="nucleotide sequence ID" value="NZ_LGKO01000002.1"/>
</dbReference>
<dbReference type="PANTHER" id="PTHR42792">
    <property type="entry name" value="FLAGELLIN"/>
    <property type="match status" value="1"/>
</dbReference>
<dbReference type="Pfam" id="PF00669">
    <property type="entry name" value="Flagellin_N"/>
    <property type="match status" value="1"/>
</dbReference>
<dbReference type="OrthoDB" id="159975at2"/>
<gene>
    <name evidence="2" type="ORF">SE15_02815</name>
</gene>
<keyword evidence="3" id="KW-1185">Reference proteome</keyword>
<dbReference type="GO" id="GO:0005198">
    <property type="term" value="F:structural molecule activity"/>
    <property type="evidence" value="ECO:0007669"/>
    <property type="project" value="InterPro"/>
</dbReference>
<dbReference type="Proteomes" id="UP000050544">
    <property type="component" value="Unassembled WGS sequence"/>
</dbReference>
<name>A0A0P6Y3X5_9CHLR</name>
<sequence>MRITNQMMTQNAIRHLNANRERMADLQTQIASGKQYQVVSDNPSAATQSMLLRSQTSMTQTYLEITQAADDWLSANELALSQLISLGSRALTLGYNGISDTQGDQERRTFADEVNALIQEAVDLGNSSHKDNYLFSGHRILTRPFILVDANTIVYNGDEEKIQVKTSPDTSLTLNIDGGALKPFMEALIELRNALQSEPFDRIRLTNAIGNLSTQLDNIKTARSVNGARQREVRAQMNFLTRAQNELKALLSQKEDANIAEAISLLRNQEATYQATLEVTRRAISVTSLFDLLR</sequence>
<evidence type="ECO:0000259" key="1">
    <source>
        <dbReference type="Pfam" id="PF00669"/>
    </source>
</evidence>
<comment type="caution">
    <text evidence="2">The sequence shown here is derived from an EMBL/GenBank/DDBJ whole genome shotgun (WGS) entry which is preliminary data.</text>
</comment>
<dbReference type="AlphaFoldDB" id="A0A0P6Y3X5"/>
<protein>
    <recommendedName>
        <fullName evidence="1">Flagellin N-terminal domain-containing protein</fullName>
    </recommendedName>
</protein>
<evidence type="ECO:0000313" key="2">
    <source>
        <dbReference type="EMBL" id="KPL84124.1"/>
    </source>
</evidence>
<dbReference type="PANTHER" id="PTHR42792:SF1">
    <property type="entry name" value="FLAGELLAR HOOK-ASSOCIATED PROTEIN 3"/>
    <property type="match status" value="1"/>
</dbReference>
<dbReference type="InterPro" id="IPR001492">
    <property type="entry name" value="Flagellin"/>
</dbReference>
<reference evidence="2 3" key="1">
    <citation type="submission" date="2015-07" db="EMBL/GenBank/DDBJ databases">
        <title>Whole genome sequence of Thermanaerothrix daxensis DSM 23592.</title>
        <authorList>
            <person name="Hemp J."/>
            <person name="Ward L.M."/>
            <person name="Pace L.A."/>
            <person name="Fischer W.W."/>
        </authorList>
    </citation>
    <scope>NUCLEOTIDE SEQUENCE [LARGE SCALE GENOMIC DNA]</scope>
    <source>
        <strain evidence="2 3">GNS-1</strain>
    </source>
</reference>
<evidence type="ECO:0000313" key="3">
    <source>
        <dbReference type="Proteomes" id="UP000050544"/>
    </source>
</evidence>
<feature type="domain" description="Flagellin N-terminal" evidence="1">
    <location>
        <begin position="3"/>
        <end position="137"/>
    </location>
</feature>
<organism evidence="2 3">
    <name type="scientific">Thermanaerothrix daxensis</name>
    <dbReference type="NCBI Taxonomy" id="869279"/>
    <lineage>
        <taxon>Bacteria</taxon>
        <taxon>Bacillati</taxon>
        <taxon>Chloroflexota</taxon>
        <taxon>Anaerolineae</taxon>
        <taxon>Anaerolineales</taxon>
        <taxon>Anaerolineaceae</taxon>
        <taxon>Thermanaerothrix</taxon>
    </lineage>
</organism>
<dbReference type="GO" id="GO:0009288">
    <property type="term" value="C:bacterial-type flagellum"/>
    <property type="evidence" value="ECO:0007669"/>
    <property type="project" value="InterPro"/>
</dbReference>
<dbReference type="SUPFAM" id="SSF64518">
    <property type="entry name" value="Phase 1 flagellin"/>
    <property type="match status" value="1"/>
</dbReference>
<accession>A0A0P6Y3X5</accession>
<dbReference type="InterPro" id="IPR001029">
    <property type="entry name" value="Flagellin_N"/>
</dbReference>
<dbReference type="Gene3D" id="1.20.1330.10">
    <property type="entry name" value="f41 fragment of flagellin, N-terminal domain"/>
    <property type="match status" value="1"/>
</dbReference>
<dbReference type="STRING" id="869279.SE15_02815"/>